<evidence type="ECO:0000313" key="3">
    <source>
        <dbReference type="EMBL" id="MET7013748.1"/>
    </source>
</evidence>
<feature type="transmembrane region" description="Helical" evidence="2">
    <location>
        <begin position="29"/>
        <end position="48"/>
    </location>
</feature>
<evidence type="ECO:0000313" key="4">
    <source>
        <dbReference type="Proteomes" id="UP001549691"/>
    </source>
</evidence>
<evidence type="ECO:0000256" key="1">
    <source>
        <dbReference type="SAM" id="Coils"/>
    </source>
</evidence>
<dbReference type="RefSeq" id="WP_354600211.1">
    <property type="nucleotide sequence ID" value="NZ_JBEWZI010000005.1"/>
</dbReference>
<organism evidence="3 4">
    <name type="scientific">Uliginosibacterium flavum</name>
    <dbReference type="NCBI Taxonomy" id="1396831"/>
    <lineage>
        <taxon>Bacteria</taxon>
        <taxon>Pseudomonadati</taxon>
        <taxon>Pseudomonadota</taxon>
        <taxon>Betaproteobacteria</taxon>
        <taxon>Rhodocyclales</taxon>
        <taxon>Zoogloeaceae</taxon>
        <taxon>Uliginosibacterium</taxon>
    </lineage>
</organism>
<name>A0ABV2TIK4_9RHOO</name>
<comment type="caution">
    <text evidence="3">The sequence shown here is derived from an EMBL/GenBank/DDBJ whole genome shotgun (WGS) entry which is preliminary data.</text>
</comment>
<proteinExistence type="predicted"/>
<accession>A0ABV2TIK4</accession>
<keyword evidence="2" id="KW-1133">Transmembrane helix</keyword>
<gene>
    <name evidence="3" type="ORF">ABXR19_06080</name>
</gene>
<keyword evidence="2" id="KW-0472">Membrane</keyword>
<reference evidence="3 4" key="1">
    <citation type="submission" date="2024-07" db="EMBL/GenBank/DDBJ databases">
        <title>Uliginosibacterium flavum JJ3220;KACC:17644.</title>
        <authorList>
            <person name="Kim M.K."/>
        </authorList>
    </citation>
    <scope>NUCLEOTIDE SEQUENCE [LARGE SCALE GENOMIC DNA]</scope>
    <source>
        <strain evidence="3 4">KACC:17644</strain>
    </source>
</reference>
<keyword evidence="4" id="KW-1185">Reference proteome</keyword>
<dbReference type="EMBL" id="JBEWZI010000005">
    <property type="protein sequence ID" value="MET7013748.1"/>
    <property type="molecule type" value="Genomic_DNA"/>
</dbReference>
<dbReference type="Proteomes" id="UP001549691">
    <property type="component" value="Unassembled WGS sequence"/>
</dbReference>
<feature type="coiled-coil region" evidence="1">
    <location>
        <begin position="82"/>
        <end position="109"/>
    </location>
</feature>
<evidence type="ECO:0008006" key="5">
    <source>
        <dbReference type="Google" id="ProtNLM"/>
    </source>
</evidence>
<sequence>MFKRNKSSITQTLSGASYSLSVSGKRSKLGIVLVISILAGLAFFVLSFKQVSPEVALRAHVEALGRDNQRLADELKQQTMSFQHEQATREALERQLATQAEELKKARKDLSFYRGSAVSQVQ</sequence>
<keyword evidence="1" id="KW-0175">Coiled coil</keyword>
<evidence type="ECO:0000256" key="2">
    <source>
        <dbReference type="SAM" id="Phobius"/>
    </source>
</evidence>
<keyword evidence="2" id="KW-0812">Transmembrane</keyword>
<protein>
    <recommendedName>
        <fullName evidence="5">Peptidase M23</fullName>
    </recommendedName>
</protein>